<evidence type="ECO:0008006" key="5">
    <source>
        <dbReference type="Google" id="ProtNLM"/>
    </source>
</evidence>
<dbReference type="Proteomes" id="UP000604001">
    <property type="component" value="Unassembled WGS sequence"/>
</dbReference>
<feature type="compositionally biased region" description="Low complexity" evidence="1">
    <location>
        <begin position="16"/>
        <end position="26"/>
    </location>
</feature>
<feature type="compositionally biased region" description="Basic and acidic residues" evidence="1">
    <location>
        <begin position="1"/>
        <end position="14"/>
    </location>
</feature>
<dbReference type="RefSeq" id="WP_186347519.1">
    <property type="nucleotide sequence ID" value="NZ_BMMR01000002.1"/>
</dbReference>
<keyword evidence="4" id="KW-1185">Reference proteome</keyword>
<proteinExistence type="predicted"/>
<organism evidence="3 4">
    <name type="scientific">Nocardioides deserti</name>
    <dbReference type="NCBI Taxonomy" id="1588644"/>
    <lineage>
        <taxon>Bacteria</taxon>
        <taxon>Bacillati</taxon>
        <taxon>Actinomycetota</taxon>
        <taxon>Actinomycetes</taxon>
        <taxon>Propionibacteriales</taxon>
        <taxon>Nocardioidaceae</taxon>
        <taxon>Nocardioides</taxon>
    </lineage>
</organism>
<keyword evidence="2" id="KW-0472">Membrane</keyword>
<gene>
    <name evidence="3" type="ORF">H7344_18770</name>
</gene>
<accession>A0ABR6UEU9</accession>
<keyword evidence="2" id="KW-1133">Transmembrane helix</keyword>
<dbReference type="EMBL" id="JACMYC010000020">
    <property type="protein sequence ID" value="MBC2962336.1"/>
    <property type="molecule type" value="Genomic_DNA"/>
</dbReference>
<feature type="region of interest" description="Disordered" evidence="1">
    <location>
        <begin position="1"/>
        <end position="28"/>
    </location>
</feature>
<evidence type="ECO:0000313" key="4">
    <source>
        <dbReference type="Proteomes" id="UP000604001"/>
    </source>
</evidence>
<name>A0ABR6UEU9_9ACTN</name>
<feature type="transmembrane region" description="Helical" evidence="2">
    <location>
        <begin position="51"/>
        <end position="73"/>
    </location>
</feature>
<comment type="caution">
    <text evidence="3">The sequence shown here is derived from an EMBL/GenBank/DDBJ whole genome shotgun (WGS) entry which is preliminary data.</text>
</comment>
<feature type="transmembrane region" description="Helical" evidence="2">
    <location>
        <begin position="85"/>
        <end position="107"/>
    </location>
</feature>
<evidence type="ECO:0000256" key="2">
    <source>
        <dbReference type="SAM" id="Phobius"/>
    </source>
</evidence>
<protein>
    <recommendedName>
        <fullName evidence="5">DUF485 domain-containing protein</fullName>
    </recommendedName>
</protein>
<evidence type="ECO:0000313" key="3">
    <source>
        <dbReference type="EMBL" id="MBC2962336.1"/>
    </source>
</evidence>
<reference evidence="3 4" key="1">
    <citation type="submission" date="2020-08" db="EMBL/GenBank/DDBJ databases">
        <title>novel species in genus Nocardioides.</title>
        <authorList>
            <person name="Zhang G."/>
        </authorList>
    </citation>
    <scope>NUCLEOTIDE SEQUENCE [LARGE SCALE GENOMIC DNA]</scope>
    <source>
        <strain evidence="3 4">SC8A-24</strain>
    </source>
</reference>
<sequence>MSEPRRPSRPERVRVTRPPQRSASRARAGELAETRLGGVYMRSLLREQLRLAWWVLGALTLGVGALPLLFWAAPALAGVHLLGVPLPWLLLGVAVYPFLLALGWWYVVRAERNERHFAELLEGSERP</sequence>
<evidence type="ECO:0000256" key="1">
    <source>
        <dbReference type="SAM" id="MobiDB-lite"/>
    </source>
</evidence>
<keyword evidence="2" id="KW-0812">Transmembrane</keyword>